<keyword evidence="3" id="KW-1185">Reference proteome</keyword>
<dbReference type="PROSITE" id="PS51257">
    <property type="entry name" value="PROKAR_LIPOPROTEIN"/>
    <property type="match status" value="1"/>
</dbReference>
<evidence type="ECO:0000313" key="3">
    <source>
        <dbReference type="Proteomes" id="UP000679126"/>
    </source>
</evidence>
<dbReference type="PANTHER" id="PTHR33546:SF1">
    <property type="entry name" value="LARGE, MULTIFUNCTIONAL SECRETED PROTEIN"/>
    <property type="match status" value="1"/>
</dbReference>
<gene>
    <name evidence="2" type="ORF">J7I43_17535</name>
</gene>
<protein>
    <submittedName>
        <fullName evidence="2">PQQ-dependent sugar dehydrogenase</fullName>
    </submittedName>
</protein>
<accession>A0ABS3YH71</accession>
<evidence type="ECO:0000313" key="2">
    <source>
        <dbReference type="EMBL" id="MBO9154034.1"/>
    </source>
</evidence>
<comment type="caution">
    <text evidence="2">The sequence shown here is derived from an EMBL/GenBank/DDBJ whole genome shotgun (WGS) entry which is preliminary data.</text>
</comment>
<dbReference type="PANTHER" id="PTHR33546">
    <property type="entry name" value="LARGE, MULTIFUNCTIONAL SECRETED PROTEIN-RELATED"/>
    <property type="match status" value="1"/>
</dbReference>
<dbReference type="Proteomes" id="UP000679126">
    <property type="component" value="Unassembled WGS sequence"/>
</dbReference>
<dbReference type="InterPro" id="IPR012938">
    <property type="entry name" value="Glc/Sorbosone_DH"/>
</dbReference>
<dbReference type="InterPro" id="IPR011041">
    <property type="entry name" value="Quinoprot_gluc/sorb_DH_b-prop"/>
</dbReference>
<dbReference type="EMBL" id="JAGHKP010000003">
    <property type="protein sequence ID" value="MBO9154034.1"/>
    <property type="molecule type" value="Genomic_DNA"/>
</dbReference>
<proteinExistence type="predicted"/>
<organism evidence="2 3">
    <name type="scientific">Chitinophaga chungangae</name>
    <dbReference type="NCBI Taxonomy" id="2821488"/>
    <lineage>
        <taxon>Bacteria</taxon>
        <taxon>Pseudomonadati</taxon>
        <taxon>Bacteroidota</taxon>
        <taxon>Chitinophagia</taxon>
        <taxon>Chitinophagales</taxon>
        <taxon>Chitinophagaceae</taxon>
        <taxon>Chitinophaga</taxon>
    </lineage>
</organism>
<dbReference type="SUPFAM" id="SSF50952">
    <property type="entry name" value="Soluble quinoprotein glucose dehydrogenase"/>
    <property type="match status" value="1"/>
</dbReference>
<feature type="domain" description="Glucose/Sorbosone dehydrogenase" evidence="1">
    <location>
        <begin position="263"/>
        <end position="383"/>
    </location>
</feature>
<dbReference type="RefSeq" id="WP_209147154.1">
    <property type="nucleotide sequence ID" value="NZ_JAGHKP010000003.1"/>
</dbReference>
<dbReference type="Gene3D" id="2.120.10.30">
    <property type="entry name" value="TolB, C-terminal domain"/>
    <property type="match status" value="1"/>
</dbReference>
<dbReference type="InterPro" id="IPR011042">
    <property type="entry name" value="6-blade_b-propeller_TolB-like"/>
</dbReference>
<dbReference type="Pfam" id="PF07995">
    <property type="entry name" value="GSDH"/>
    <property type="match status" value="1"/>
</dbReference>
<sequence>MRNYSMLLQLLLVIVLTACYSSRRSKGGGQTNVPAIRETSPADIVLPEGYTAEVVASGLNFPTAVCFNDEGVPYVIEAGYSYGEVFTVPRLLKIVNGETQEVMKGNENGPWTGIAWHKGNFYIAEGGQKEGGKILKVTPEGKQTVLVDGLPGNGDHHLNGPVVMNDHIYFGTGSVTNSGVVGPDNADFGWLHRFPRLHDIPCQDITLAGVNYEAADALNKKGGAQTVTGAYLPFDSASTEGMVIKGKLPCSGAILRVPLQGKELQLVAWGLRNPYGLAESPDGKLYVTENGPDVRGSRPIWGTGDVLWEINEGSWYGWPDFMEGKPVALFKRPGGAKPQKVLQTQPGEVPKPVATLAVHSSSNGIDFSTSETFGWKGEAFIAQFGDMAPGVGKVLSPVGFRVVRVNVNSGSVEDFMSNRGKKTGPASWLGTKGLERPVSVQFDPSGKSLYVVDFGILQMTGDGQSKPVKNTGVLWKITKKSSL</sequence>
<evidence type="ECO:0000259" key="1">
    <source>
        <dbReference type="Pfam" id="PF07995"/>
    </source>
</evidence>
<name>A0ABS3YH71_9BACT</name>
<reference evidence="3" key="1">
    <citation type="submission" date="2021-03" db="EMBL/GenBank/DDBJ databases">
        <title>Assistant Professor.</title>
        <authorList>
            <person name="Huq M.A."/>
        </authorList>
    </citation>
    <scope>NUCLEOTIDE SEQUENCE [LARGE SCALE GENOMIC DNA]</scope>
    <source>
        <strain evidence="3">MAH-28</strain>
    </source>
</reference>